<dbReference type="InterPro" id="IPR027417">
    <property type="entry name" value="P-loop_NTPase"/>
</dbReference>
<evidence type="ECO:0000313" key="2">
    <source>
        <dbReference type="Proteomes" id="UP001244297"/>
    </source>
</evidence>
<sequence length="1721" mass="191342">MAVQQDRQGEALDDLIVDAEEAGEASRLSLQVKSAFAISAADSDFKQIIQASLATRRKSEFQVGKDRCGFIVGEVAVGRFGHLTEILRFAEASPTSGDFVARFQQGGEASLDVIALRDELRPLIGGADDADHDFYRHFVGYRFDNLAPGGDAYVQLANRLGEIVNQDGVAATEILCRHVRLGEGKAQVWTRNSLLSGLKPGLSFKTSPSYRADVAALNSLARNSCAEIRADIAGLSIARAALVEHAEAETQLHSITNISGLPGCGKSVVLRRCVERALEKGPVLFLTSDRLEGASWRSFARSQGLQHLDAEAILGEIGATGVATLFIDGIDRISPSNRGTIADLLNAIERDPALSRWRVLATSRDQGLEVLRSWISSSLYARGGIGNVDVGALSVEEAKVLGEQHPALKPLLFGADAVQEIARRPFFAAVIADQAVAMALDSAPPPQTEAELIGAWWRAGGYNLKPTAADGRQRALLELAEAGAPTLGKGIHRRSISSETAAQLGGLRRDKIVDVVVEGSRYKFSHDIFFEWSFFRLLIDEGGAWPGALIKAGEPPLLARIVGLLAQSEYEKAESWAAGYVALSELRLRPQWRRSWLLGPASSTRFKANAQEFDELLNANDHALLEKFLVWFQAERTIPSPIVLQRASGDIDSDILLRAADMLGWPSDVAQWQRVLSWIFDRSATLPAKVLPHVVELFSVWQNMCSGFRNGMSGAIITICDSWLIEIEGGQTPRWKGMKDDTCSVVASQLRSIILKAATSYPEAAGRALDRMLAWERRSGDLLTAVFALTPILGTVFPEKLAELVRVEVIKELPKDKKERKERENRARQEWVEAIREKPEAERTSNEQRALEHRSMFIAGGEDRYELDNIGIDRHHSSFYPAAAGHEPFDTLFKVAPAVALKLVRDLSNHASRGWLQVHELRRHNHGTPLPLEVEFPWGKQTFWGDERTYGWYIGQLGPQSLESAWLAQTHWAHTQLEGGADLDALIQQVTEGHENVAALGLAVSLAVEHNERSPALRALLAAQRLWVMDSNRQAQEAGRGLVLMGMDPRDQMTANQRAADDYLMGRSYRERSLKDISYLYALSNDEQERESFVQQLARFPDELPYAYAEEVGDADFEAYLKERATAWVEFARKENYGLVRTEADTMQAQLVYRDPTPKTPERQQQIDESQNALRDFTVVAWANKSLSERSIQSNVTLAASIEFARFRDQHDLFQSVAEAGSGMTQACVASVAAMVFRFGGSEADREWAWTIVERLALFKDERGDERHGRNPADPRPFYVAALYDDVRGDAPRETSMPRLFATAADDNANISQMAIGGLLDAYAMPEFISWNAGILATELFSTHVGSYDDREEARVKAVKHKRQALDRALARLAQPGVFADLVIPPPAWVEVTEQEKRIRRRSGVDADWTYPGFDFNPQAAGPIVRAFPIEKWAENPALRTQVIAYVRSLVLWTSERMFPSFAEDAEDGNLRLYEWINELAQLVARVVVLVPADEAWEQFVEPIARHRRRDVLQFMDDLTESITCRFIYDAATIPPNAIEILIAIMRRMLLEPDLSPTSWRPGDRIDRHLGNILKSLLLVSVKDAPGTARFANGNWKDLPQMLPLIEELILAIGWTDLAMDKFLTMCVRAGEHVPIELFARLVGVSMDSAAFRLERWNAAGIPAQIAGVVQRLADAKHPLPVDDARSLLILLDRLVDMGDRRAAALEQSEHFRNIQLRSLA</sequence>
<proteinExistence type="predicted"/>
<dbReference type="RefSeq" id="WP_238290417.1">
    <property type="nucleotide sequence ID" value="NZ_BPQS01000023.1"/>
</dbReference>
<organism evidence="1 2">
    <name type="scientific">Methylobacterium longum</name>
    <dbReference type="NCBI Taxonomy" id="767694"/>
    <lineage>
        <taxon>Bacteria</taxon>
        <taxon>Pseudomonadati</taxon>
        <taxon>Pseudomonadota</taxon>
        <taxon>Alphaproteobacteria</taxon>
        <taxon>Hyphomicrobiales</taxon>
        <taxon>Methylobacteriaceae</taxon>
        <taxon>Methylobacterium</taxon>
    </lineage>
</organism>
<reference evidence="2" key="1">
    <citation type="journal article" date="2019" name="Int. J. Syst. Evol. Microbiol.">
        <title>The Global Catalogue of Microorganisms (GCM) 10K type strain sequencing project: providing services to taxonomists for standard genome sequencing and annotation.</title>
        <authorList>
            <consortium name="The Broad Institute Genomics Platform"/>
            <consortium name="The Broad Institute Genome Sequencing Center for Infectious Disease"/>
            <person name="Wu L."/>
            <person name="Ma J."/>
        </authorList>
    </citation>
    <scope>NUCLEOTIDE SEQUENCE [LARGE SCALE GENOMIC DNA]</scope>
    <source>
        <strain evidence="2">CECT 7806</strain>
    </source>
</reference>
<comment type="caution">
    <text evidence="1">The sequence shown here is derived from an EMBL/GenBank/DDBJ whole genome shotgun (WGS) entry which is preliminary data.</text>
</comment>
<dbReference type="Proteomes" id="UP001244297">
    <property type="component" value="Unassembled WGS sequence"/>
</dbReference>
<evidence type="ECO:0000313" key="1">
    <source>
        <dbReference type="EMBL" id="MDN3570000.1"/>
    </source>
</evidence>
<dbReference type="EMBL" id="JAUFPT010000013">
    <property type="protein sequence ID" value="MDN3570000.1"/>
    <property type="molecule type" value="Genomic_DNA"/>
</dbReference>
<name>A0ABT8AJM5_9HYPH</name>
<gene>
    <name evidence="1" type="ORF">QWZ18_05085</name>
</gene>
<dbReference type="SUPFAM" id="SSF52540">
    <property type="entry name" value="P-loop containing nucleoside triphosphate hydrolases"/>
    <property type="match status" value="1"/>
</dbReference>
<protein>
    <submittedName>
        <fullName evidence="1">AAA family ATPase</fullName>
    </submittedName>
</protein>
<keyword evidence="2" id="KW-1185">Reference proteome</keyword>
<accession>A0ABT8AJM5</accession>